<organism evidence="2 3">
    <name type="scientific">Didymosphaeria variabile</name>
    <dbReference type="NCBI Taxonomy" id="1932322"/>
    <lineage>
        <taxon>Eukaryota</taxon>
        <taxon>Fungi</taxon>
        <taxon>Dikarya</taxon>
        <taxon>Ascomycota</taxon>
        <taxon>Pezizomycotina</taxon>
        <taxon>Dothideomycetes</taxon>
        <taxon>Pleosporomycetidae</taxon>
        <taxon>Pleosporales</taxon>
        <taxon>Massarineae</taxon>
        <taxon>Didymosphaeriaceae</taxon>
        <taxon>Didymosphaeria</taxon>
    </lineage>
</organism>
<evidence type="ECO:0008006" key="4">
    <source>
        <dbReference type="Google" id="ProtNLM"/>
    </source>
</evidence>
<dbReference type="Pfam" id="PF02458">
    <property type="entry name" value="Transferase"/>
    <property type="match status" value="2"/>
</dbReference>
<dbReference type="AlphaFoldDB" id="A0A9W8XGG3"/>
<dbReference type="PANTHER" id="PTHR31896:SF64">
    <property type="entry name" value="TRICHOTHECENE 3-O-ACETYLTRANSFERASE"/>
    <property type="match status" value="1"/>
</dbReference>
<dbReference type="InterPro" id="IPR051283">
    <property type="entry name" value="Sec_Metabolite_Acyltrans"/>
</dbReference>
<evidence type="ECO:0000256" key="1">
    <source>
        <dbReference type="ARBA" id="ARBA00022679"/>
    </source>
</evidence>
<evidence type="ECO:0000313" key="2">
    <source>
        <dbReference type="EMBL" id="KAJ4348503.1"/>
    </source>
</evidence>
<dbReference type="GeneID" id="80913409"/>
<sequence length="456" mass="50595">MTPHKIGLDKRRNGERYGRMEVRYGREEDPGVVFVVAKIDCPLPAALPTCEEKGDGVKICDGMIREDVLLPSVPLAGYNSLPGHTDSSLAVQVTKFEDGGTAIGVQIAHCLADAISLSRFVHDWSATHRSLITNTPFPDLPPVFEPWILDQRAARSVDDVAPDENVLKMAYGLPLHRYDWWASGEESGFGPGAHNIPEALKDEPKARELAQEGERMPWDTYNVRAPVSHTIIHYTSEELERIWNAAAASPDTYDNTKASLSRHDALVAHIWTLVNRARGPENGDVDSEVHCDVTIGLRTRVNPPLPTSFLGSPLQIVHTTLQWSVASSSAALSRIAFSTKATLSRCTPAAVGAQIYAIAHELAPQRLWQAFLGRKHLIVTSWAHTRLYECDFGTGRTPRYVHPIMPLVDGCLQIMEARPKNVKMPGGRWYNDGVDVAIYLEKEAMGRLVKDNHIWR</sequence>
<dbReference type="Gene3D" id="3.30.559.10">
    <property type="entry name" value="Chloramphenicol acetyltransferase-like domain"/>
    <property type="match status" value="2"/>
</dbReference>
<evidence type="ECO:0000313" key="3">
    <source>
        <dbReference type="Proteomes" id="UP001140513"/>
    </source>
</evidence>
<keyword evidence="3" id="KW-1185">Reference proteome</keyword>
<dbReference type="PANTHER" id="PTHR31896">
    <property type="entry name" value="FAMILY REGULATORY PROTEIN, PUTATIVE (AFU_ORTHOLOGUE AFUA_3G14730)-RELATED"/>
    <property type="match status" value="1"/>
</dbReference>
<dbReference type="EMBL" id="JAPEUX010000007">
    <property type="protein sequence ID" value="KAJ4348503.1"/>
    <property type="molecule type" value="Genomic_DNA"/>
</dbReference>
<dbReference type="InterPro" id="IPR023213">
    <property type="entry name" value="CAT-like_dom_sf"/>
</dbReference>
<dbReference type="GO" id="GO:0016740">
    <property type="term" value="F:transferase activity"/>
    <property type="evidence" value="ECO:0007669"/>
    <property type="project" value="UniProtKB-KW"/>
</dbReference>
<keyword evidence="1" id="KW-0808">Transferase</keyword>
<accession>A0A9W8XGG3</accession>
<comment type="caution">
    <text evidence="2">The sequence shown here is derived from an EMBL/GenBank/DDBJ whole genome shotgun (WGS) entry which is preliminary data.</text>
</comment>
<dbReference type="OrthoDB" id="444127at2759"/>
<name>A0A9W8XGG3_9PLEO</name>
<reference evidence="2" key="1">
    <citation type="submission" date="2022-10" db="EMBL/GenBank/DDBJ databases">
        <title>Tapping the CABI collections for fungal endophytes: first genome assemblies for Collariella, Neodidymelliopsis, Ascochyta clinopodiicola, Didymella pomorum, Didymosphaeria variabile, Neocosmospora piperis and Neocucurbitaria cava.</title>
        <authorList>
            <person name="Hill R."/>
        </authorList>
    </citation>
    <scope>NUCLEOTIDE SEQUENCE</scope>
    <source>
        <strain evidence="2">IMI 356815</strain>
    </source>
</reference>
<proteinExistence type="predicted"/>
<dbReference type="Proteomes" id="UP001140513">
    <property type="component" value="Unassembled WGS sequence"/>
</dbReference>
<dbReference type="RefSeq" id="XP_056067891.1">
    <property type="nucleotide sequence ID" value="XM_056218626.1"/>
</dbReference>
<gene>
    <name evidence="2" type="ORF">N0V89_009879</name>
</gene>
<protein>
    <recommendedName>
        <fullName evidence="4">Transferase family protein</fullName>
    </recommendedName>
</protein>